<dbReference type="OrthoDB" id="9799095at2"/>
<dbReference type="STRING" id="708126.BW727_101768"/>
<keyword evidence="1" id="KW-0812">Transmembrane</keyword>
<dbReference type="KEGG" id="jda:BW727_101768"/>
<keyword evidence="1" id="KW-1133">Transmembrane helix</keyword>
<evidence type="ECO:0008006" key="4">
    <source>
        <dbReference type="Google" id="ProtNLM"/>
    </source>
</evidence>
<feature type="transmembrane region" description="Helical" evidence="1">
    <location>
        <begin position="35"/>
        <end position="54"/>
    </location>
</feature>
<feature type="transmembrane region" description="Helical" evidence="1">
    <location>
        <begin position="134"/>
        <end position="159"/>
    </location>
</feature>
<organism evidence="2 3">
    <name type="scientific">Jeotgalibaca dankookensis</name>
    <dbReference type="NCBI Taxonomy" id="708126"/>
    <lineage>
        <taxon>Bacteria</taxon>
        <taxon>Bacillati</taxon>
        <taxon>Bacillota</taxon>
        <taxon>Bacilli</taxon>
        <taxon>Lactobacillales</taxon>
        <taxon>Carnobacteriaceae</taxon>
        <taxon>Jeotgalibaca</taxon>
    </lineage>
</organism>
<protein>
    <recommendedName>
        <fullName evidence="4">Heptaprenyl diphosphate synthase component I</fullName>
    </recommendedName>
</protein>
<dbReference type="EMBL" id="CP019728">
    <property type="protein sequence ID" value="AQS54122.1"/>
    <property type="molecule type" value="Genomic_DNA"/>
</dbReference>
<dbReference type="Pfam" id="PF07456">
    <property type="entry name" value="Hpre_diP_synt_I"/>
    <property type="match status" value="1"/>
</dbReference>
<accession>A0A1S6IRE7</accession>
<keyword evidence="1" id="KW-0472">Membrane</keyword>
<sequence>MKKNKRLLYISLLASQGVVITLLERSIPFPFGFAPGAKLGLANIITILAIFTLPPKDSLKVVWMRLLVSTLLGGTLSTFLYSFAGAFLSYFGMRAVRRLGPERVSLIGVSATGGILHNVGQLIVASAIAQSFSVMLYLPILAFTGIFSGIAVGIAANYLMERVVAIKTFQKEEAKNDRLTKRWYDAQYTKEFKELE</sequence>
<gene>
    <name evidence="2" type="ORF">BW727_101768</name>
</gene>
<feature type="transmembrane region" description="Helical" evidence="1">
    <location>
        <begin position="104"/>
        <end position="128"/>
    </location>
</feature>
<dbReference type="RefSeq" id="WP_062472199.1">
    <property type="nucleotide sequence ID" value="NZ_BBYN01000039.1"/>
</dbReference>
<dbReference type="Gene3D" id="1.10.1760.20">
    <property type="match status" value="1"/>
</dbReference>
<dbReference type="InterPro" id="IPR010898">
    <property type="entry name" value="Hpre_diP_synth_I"/>
</dbReference>
<evidence type="ECO:0000313" key="3">
    <source>
        <dbReference type="Proteomes" id="UP000188993"/>
    </source>
</evidence>
<dbReference type="Proteomes" id="UP000188993">
    <property type="component" value="Chromosome"/>
</dbReference>
<dbReference type="InterPro" id="IPR014535">
    <property type="entry name" value="Hpre_diP_synt_I"/>
</dbReference>
<evidence type="ECO:0000256" key="1">
    <source>
        <dbReference type="SAM" id="Phobius"/>
    </source>
</evidence>
<dbReference type="PIRSF" id="PIRSF027391">
    <property type="entry name" value="Hpre_diP_synt_I"/>
    <property type="match status" value="1"/>
</dbReference>
<feature type="transmembrane region" description="Helical" evidence="1">
    <location>
        <begin position="66"/>
        <end position="92"/>
    </location>
</feature>
<proteinExistence type="predicted"/>
<evidence type="ECO:0000313" key="2">
    <source>
        <dbReference type="EMBL" id="AQS54122.1"/>
    </source>
</evidence>
<name>A0A1S6IRE7_9LACT</name>
<dbReference type="AlphaFoldDB" id="A0A1S6IRE7"/>
<keyword evidence="3" id="KW-1185">Reference proteome</keyword>
<reference evidence="2 3" key="1">
    <citation type="journal article" date="2014" name="Int. J. Syst. Evol. Microbiol.">
        <title>Jeotgalibaca dankookensis gen. nov., sp. nov., a member of the family Carnobacteriaceae, isolated from seujeot (Korean traditional food).</title>
        <authorList>
            <person name="Lee D.G."/>
            <person name="Trujillo M.E."/>
            <person name="Kang H."/>
            <person name="Ahn T.Y."/>
        </authorList>
    </citation>
    <scope>NUCLEOTIDE SEQUENCE [LARGE SCALE GENOMIC DNA]</scope>
    <source>
        <strain evidence="2 3">EX-07</strain>
    </source>
</reference>